<sequence>MVDHRLAPRSALAGQTSPLAVAGRVLSEVAGLAMVSVAARSAEDAAVADRLAVLAGAPMPEPGRCIGDASLRILWTGPGQWLAIARASEWPGLAAMLRDSTDGKASVVPQDDGWTCMAMEGHDLDTVLERLTPLDTRAMEAGHASRTPIHHVGVFLLCIEPGRCAHILAPRSYARSVHHALADALRASAALESMGT</sequence>
<keyword evidence="2" id="KW-1185">Reference proteome</keyword>
<dbReference type="SUPFAM" id="SSF103025">
    <property type="entry name" value="Folate-binding domain"/>
    <property type="match status" value="1"/>
</dbReference>
<dbReference type="RefSeq" id="WP_099302980.1">
    <property type="nucleotide sequence ID" value="NZ_PDVP01000001.1"/>
</dbReference>
<gene>
    <name evidence="1" type="ORF">CSC94_01375</name>
</gene>
<name>A0A2G1QU03_9HYPH</name>
<organism evidence="1 2">
    <name type="scientific">Zhengella mangrovi</name>
    <dbReference type="NCBI Taxonomy" id="1982044"/>
    <lineage>
        <taxon>Bacteria</taxon>
        <taxon>Pseudomonadati</taxon>
        <taxon>Pseudomonadota</taxon>
        <taxon>Alphaproteobacteria</taxon>
        <taxon>Hyphomicrobiales</taxon>
        <taxon>Notoacmeibacteraceae</taxon>
        <taxon>Zhengella</taxon>
    </lineage>
</organism>
<evidence type="ECO:0000313" key="2">
    <source>
        <dbReference type="Proteomes" id="UP000221168"/>
    </source>
</evidence>
<dbReference type="AlphaFoldDB" id="A0A2G1QU03"/>
<dbReference type="Proteomes" id="UP000221168">
    <property type="component" value="Unassembled WGS sequence"/>
</dbReference>
<dbReference type="Gene3D" id="3.30.70.1520">
    <property type="entry name" value="Heterotetrameric sarcosine oxidase"/>
    <property type="match status" value="1"/>
</dbReference>
<dbReference type="OrthoDB" id="7356349at2"/>
<dbReference type="Gene3D" id="3.30.1360.120">
    <property type="entry name" value="Probable tRNA modification gtpase trme, domain 1"/>
    <property type="match status" value="1"/>
</dbReference>
<comment type="caution">
    <text evidence="1">The sequence shown here is derived from an EMBL/GenBank/DDBJ whole genome shotgun (WGS) entry which is preliminary data.</text>
</comment>
<protein>
    <submittedName>
        <fullName evidence="1">Sarcosine oxidase, gamma subunit</fullName>
    </submittedName>
</protein>
<dbReference type="InterPro" id="IPR027266">
    <property type="entry name" value="TrmE/GcvT-like"/>
</dbReference>
<evidence type="ECO:0000313" key="1">
    <source>
        <dbReference type="EMBL" id="PHP68678.1"/>
    </source>
</evidence>
<proteinExistence type="predicted"/>
<accession>A0A2G1QU03</accession>
<dbReference type="EMBL" id="PDVP01000001">
    <property type="protein sequence ID" value="PHP68678.1"/>
    <property type="molecule type" value="Genomic_DNA"/>
</dbReference>
<reference evidence="1 2" key="1">
    <citation type="submission" date="2017-10" db="EMBL/GenBank/DDBJ databases">
        <title>Sedimentibacterium mangrovi gen. nov., sp. nov., a novel member of family Phyllobacteriacea isolated from mangrove sediment.</title>
        <authorList>
            <person name="Liao H."/>
            <person name="Tian Y."/>
        </authorList>
    </citation>
    <scope>NUCLEOTIDE SEQUENCE [LARGE SCALE GENOMIC DNA]</scope>
    <source>
        <strain evidence="1 2">X9-2-2</strain>
    </source>
</reference>